<comment type="caution">
    <text evidence="1">The sequence shown here is derived from an EMBL/GenBank/DDBJ whole genome shotgun (WGS) entry which is preliminary data.</text>
</comment>
<keyword evidence="2" id="KW-1185">Reference proteome</keyword>
<dbReference type="RefSeq" id="XP_034012520.1">
    <property type="nucleotide sequence ID" value="XM_034155344.1"/>
</dbReference>
<dbReference type="OMA" id="ANEMSWP"/>
<dbReference type="Proteomes" id="UP000449547">
    <property type="component" value="Unassembled WGS sequence"/>
</dbReference>
<dbReference type="EMBL" id="SWFT01000082">
    <property type="protein sequence ID" value="KAA8902772.1"/>
    <property type="molecule type" value="Genomic_DNA"/>
</dbReference>
<dbReference type="InterPro" id="IPR032675">
    <property type="entry name" value="LRR_dom_sf"/>
</dbReference>
<name>A0A642UPA7_DIURU</name>
<gene>
    <name evidence="1" type="ORF">DIURU_002668</name>
</gene>
<dbReference type="GeneID" id="54781319"/>
<dbReference type="Gene3D" id="3.80.10.10">
    <property type="entry name" value="Ribonuclease Inhibitor"/>
    <property type="match status" value="1"/>
</dbReference>
<evidence type="ECO:0008006" key="3">
    <source>
        <dbReference type="Google" id="ProtNLM"/>
    </source>
</evidence>
<evidence type="ECO:0000313" key="2">
    <source>
        <dbReference type="Proteomes" id="UP000449547"/>
    </source>
</evidence>
<sequence>MSVALHDLPNEVIFKVFENMSVDECIDIAQTPGLNPQAKAVAEARVYRGPQLITNQRSQHRGHHKLVLSLTEFFDLIKSSPHYRHSVPQSLEVRIVRTGPGYVEFVREMRLLMEAIACPPSLEAQSYFENTISQWSAVIDARLMLMENPTVVSTVILSFVICAMQNPSFRDKLVSLALRDCEIGTMYVEQWLRIFLQFSRLHTLDLTGVLLRGSDACHLRVPPTLRRLVLNGNPLCEIEDEWVEHLPPSLTTLELRSCWLGNFQLQYPLTKYLPKLRVLNLQDNPLLTFLDVHTFRRAHHLTVYLSGTQLVEYNRHQVTEAVPGITLVMKRYSIS</sequence>
<organism evidence="1 2">
    <name type="scientific">Diutina rugosa</name>
    <name type="common">Yeast</name>
    <name type="synonym">Candida rugosa</name>
    <dbReference type="NCBI Taxonomy" id="5481"/>
    <lineage>
        <taxon>Eukaryota</taxon>
        <taxon>Fungi</taxon>
        <taxon>Dikarya</taxon>
        <taxon>Ascomycota</taxon>
        <taxon>Saccharomycotina</taxon>
        <taxon>Pichiomycetes</taxon>
        <taxon>Debaryomycetaceae</taxon>
        <taxon>Diutina</taxon>
    </lineage>
</organism>
<dbReference type="AlphaFoldDB" id="A0A642UPA7"/>
<dbReference type="VEuPathDB" id="FungiDB:DIURU_002668"/>
<protein>
    <recommendedName>
        <fullName evidence="3">F-box domain-containing protein</fullName>
    </recommendedName>
</protein>
<dbReference type="SUPFAM" id="SSF52047">
    <property type="entry name" value="RNI-like"/>
    <property type="match status" value="1"/>
</dbReference>
<proteinExistence type="predicted"/>
<dbReference type="OrthoDB" id="27267at2759"/>
<evidence type="ECO:0000313" key="1">
    <source>
        <dbReference type="EMBL" id="KAA8902772.1"/>
    </source>
</evidence>
<accession>A0A642UPA7</accession>
<reference evidence="1 2" key="1">
    <citation type="submission" date="2019-07" db="EMBL/GenBank/DDBJ databases">
        <title>Genome assembly of two rare yeast pathogens: Diutina rugosa and Trichomonascus ciferrii.</title>
        <authorList>
            <person name="Mixao V."/>
            <person name="Saus E."/>
            <person name="Hansen A."/>
            <person name="Lass-Flor C."/>
            <person name="Gabaldon T."/>
        </authorList>
    </citation>
    <scope>NUCLEOTIDE SEQUENCE [LARGE SCALE GENOMIC DNA]</scope>
    <source>
        <strain evidence="1 2">CBS 613</strain>
    </source>
</reference>